<dbReference type="SUPFAM" id="SSF48264">
    <property type="entry name" value="Cytochrome P450"/>
    <property type="match status" value="1"/>
</dbReference>
<dbReference type="InterPro" id="IPR036396">
    <property type="entry name" value="Cyt_P450_sf"/>
</dbReference>
<keyword evidence="6" id="KW-0408">Iron</keyword>
<dbReference type="VEuPathDB" id="FungiDB:RhiirFUN_005188"/>
<keyword evidence="3" id="KW-0349">Heme</keyword>
<keyword evidence="5" id="KW-0560">Oxidoreductase</keyword>
<keyword evidence="8" id="KW-0812">Transmembrane</keyword>
<dbReference type="InterPro" id="IPR050476">
    <property type="entry name" value="Insect_CytP450_Detox"/>
</dbReference>
<evidence type="ECO:0000256" key="6">
    <source>
        <dbReference type="ARBA" id="ARBA00023004"/>
    </source>
</evidence>
<accession>A0A2N0R5T9</accession>
<dbReference type="PANTHER" id="PTHR24292">
    <property type="entry name" value="CYTOCHROME P450"/>
    <property type="match status" value="1"/>
</dbReference>
<proteinExistence type="inferred from homology"/>
<dbReference type="VEuPathDB" id="FungiDB:FUN_005509"/>
<dbReference type="PANTHER" id="PTHR24292:SF102">
    <property type="entry name" value="CYTOCHROME P450 FAMILY-RELATED"/>
    <property type="match status" value="1"/>
</dbReference>
<evidence type="ECO:0000313" key="10">
    <source>
        <dbReference type="Proteomes" id="UP000232688"/>
    </source>
</evidence>
<dbReference type="GO" id="GO:0005506">
    <property type="term" value="F:iron ion binding"/>
    <property type="evidence" value="ECO:0007669"/>
    <property type="project" value="InterPro"/>
</dbReference>
<comment type="similarity">
    <text evidence="2">Belongs to the cytochrome P450 family.</text>
</comment>
<dbReference type="Pfam" id="PF00067">
    <property type="entry name" value="p450"/>
    <property type="match status" value="1"/>
</dbReference>
<evidence type="ECO:0000256" key="1">
    <source>
        <dbReference type="ARBA" id="ARBA00001971"/>
    </source>
</evidence>
<dbReference type="Gene3D" id="1.10.630.10">
    <property type="entry name" value="Cytochrome P450"/>
    <property type="match status" value="2"/>
</dbReference>
<evidence type="ECO:0000256" key="5">
    <source>
        <dbReference type="ARBA" id="ARBA00023002"/>
    </source>
</evidence>
<dbReference type="Proteomes" id="UP000232688">
    <property type="component" value="Unassembled WGS sequence"/>
</dbReference>
<dbReference type="GO" id="GO:0016705">
    <property type="term" value="F:oxidoreductase activity, acting on paired donors, with incorporation or reduction of molecular oxygen"/>
    <property type="evidence" value="ECO:0007669"/>
    <property type="project" value="InterPro"/>
</dbReference>
<dbReference type="GO" id="GO:0004497">
    <property type="term" value="F:monooxygenase activity"/>
    <property type="evidence" value="ECO:0007669"/>
    <property type="project" value="UniProtKB-KW"/>
</dbReference>
<dbReference type="VEuPathDB" id="FungiDB:RhiirA1_470666"/>
<comment type="cofactor">
    <cofactor evidence="1">
        <name>heme</name>
        <dbReference type="ChEBI" id="CHEBI:30413"/>
    </cofactor>
</comment>
<name>A0A2N0R5T9_9GLOM</name>
<reference evidence="9 10" key="1">
    <citation type="submission" date="2017-10" db="EMBL/GenBank/DDBJ databases">
        <title>Extensive intraspecific genome diversity in a model arbuscular mycorrhizal fungus.</title>
        <authorList>
            <person name="Chen E.C.H."/>
            <person name="Morin E."/>
            <person name="Baudet D."/>
            <person name="Noel J."/>
            <person name="Ndikumana S."/>
            <person name="Charron P."/>
            <person name="St-Onge C."/>
            <person name="Giorgi J."/>
            <person name="Grigoriev I.V."/>
            <person name="Roux C."/>
            <person name="Martin F.M."/>
            <person name="Corradi N."/>
        </authorList>
    </citation>
    <scope>NUCLEOTIDE SEQUENCE [LARGE SCALE GENOMIC DNA]</scope>
    <source>
        <strain evidence="9 10">A1</strain>
    </source>
</reference>
<organism evidence="9 10">
    <name type="scientific">Rhizophagus irregularis</name>
    <dbReference type="NCBI Taxonomy" id="588596"/>
    <lineage>
        <taxon>Eukaryota</taxon>
        <taxon>Fungi</taxon>
        <taxon>Fungi incertae sedis</taxon>
        <taxon>Mucoromycota</taxon>
        <taxon>Glomeromycotina</taxon>
        <taxon>Glomeromycetes</taxon>
        <taxon>Glomerales</taxon>
        <taxon>Glomeraceae</taxon>
        <taxon>Rhizophagus</taxon>
    </lineage>
</organism>
<evidence type="ECO:0000256" key="4">
    <source>
        <dbReference type="ARBA" id="ARBA00022723"/>
    </source>
</evidence>
<keyword evidence="7" id="KW-0503">Monooxygenase</keyword>
<reference evidence="9 10" key="2">
    <citation type="submission" date="2017-10" db="EMBL/GenBank/DDBJ databases">
        <title>Genome analyses suggest a sexual origin of heterokaryosis in a supposedly ancient asexual fungus.</title>
        <authorList>
            <person name="Corradi N."/>
            <person name="Sedzielewska K."/>
            <person name="Noel J."/>
            <person name="Charron P."/>
            <person name="Farinelli L."/>
            <person name="Marton T."/>
            <person name="Kruger M."/>
            <person name="Pelin A."/>
            <person name="Brachmann A."/>
            <person name="Corradi N."/>
        </authorList>
    </citation>
    <scope>NUCLEOTIDE SEQUENCE [LARGE SCALE GENOMIC DNA]</scope>
    <source>
        <strain evidence="9 10">A1</strain>
    </source>
</reference>
<dbReference type="EMBL" id="LLXH01001496">
    <property type="protein sequence ID" value="PKC58640.1"/>
    <property type="molecule type" value="Genomic_DNA"/>
</dbReference>
<comment type="caution">
    <text evidence="9">The sequence shown here is derived from an EMBL/GenBank/DDBJ whole genome shotgun (WGS) entry which is preliminary data.</text>
</comment>
<dbReference type="InterPro" id="IPR001128">
    <property type="entry name" value="Cyt_P450"/>
</dbReference>
<evidence type="ECO:0000256" key="7">
    <source>
        <dbReference type="ARBA" id="ARBA00023033"/>
    </source>
</evidence>
<feature type="transmembrane region" description="Helical" evidence="8">
    <location>
        <begin position="13"/>
        <end position="43"/>
    </location>
</feature>
<evidence type="ECO:0000256" key="8">
    <source>
        <dbReference type="SAM" id="Phobius"/>
    </source>
</evidence>
<sequence length="234" mass="27215">MNLRSKNELGGPLFLQIAVMQTIFVIPLMKLAANALTTILYLLAVHKDVQKNEILRVLGDNLMLSVERQKELKYINMVINENLRLYPPNWEDPEKFIPERFENEKHDHYAWLSFGGVRKYEVSLPADSSIHKDKLRIFHRAQYYPFVYESNNGYEPRKFIAHQEMVVMSQGNSLLIKTMVVMSQGKSLLIKTESNGGRSVANWADRNNYMLYIFSICDRFIAPRDTWLPPLDSS</sequence>
<evidence type="ECO:0000256" key="3">
    <source>
        <dbReference type="ARBA" id="ARBA00022617"/>
    </source>
</evidence>
<dbReference type="AlphaFoldDB" id="A0A2N0R5T9"/>
<dbReference type="GO" id="GO:0020037">
    <property type="term" value="F:heme binding"/>
    <property type="evidence" value="ECO:0007669"/>
    <property type="project" value="InterPro"/>
</dbReference>
<keyword evidence="8" id="KW-1133">Transmembrane helix</keyword>
<keyword evidence="8" id="KW-0472">Membrane</keyword>
<keyword evidence="4" id="KW-0479">Metal-binding</keyword>
<gene>
    <name evidence="9" type="ORF">RhiirA1_470666</name>
</gene>
<evidence type="ECO:0000313" key="9">
    <source>
        <dbReference type="EMBL" id="PKC58640.1"/>
    </source>
</evidence>
<protein>
    <submittedName>
        <fullName evidence="9">Cytochrome P450</fullName>
    </submittedName>
</protein>
<evidence type="ECO:0000256" key="2">
    <source>
        <dbReference type="ARBA" id="ARBA00010617"/>
    </source>
</evidence>